<dbReference type="RefSeq" id="XP_002795060.2">
    <property type="nucleotide sequence ID" value="XM_002795014.2"/>
</dbReference>
<organism evidence="1 2">
    <name type="scientific">Paracoccidioides lutzii (strain ATCC MYA-826 / Pb01)</name>
    <name type="common">Paracoccidioides brasiliensis</name>
    <dbReference type="NCBI Taxonomy" id="502779"/>
    <lineage>
        <taxon>Eukaryota</taxon>
        <taxon>Fungi</taxon>
        <taxon>Dikarya</taxon>
        <taxon>Ascomycota</taxon>
        <taxon>Pezizomycotina</taxon>
        <taxon>Eurotiomycetes</taxon>
        <taxon>Eurotiomycetidae</taxon>
        <taxon>Onygenales</taxon>
        <taxon>Ajellomycetaceae</taxon>
        <taxon>Paracoccidioides</taxon>
    </lineage>
</organism>
<proteinExistence type="predicted"/>
<evidence type="ECO:0000313" key="2">
    <source>
        <dbReference type="Proteomes" id="UP000002059"/>
    </source>
</evidence>
<dbReference type="EMBL" id="KN293998">
    <property type="protein sequence ID" value="EEH41319.2"/>
    <property type="molecule type" value="Genomic_DNA"/>
</dbReference>
<accession>C1GXN1</accession>
<dbReference type="GeneID" id="9098074"/>
<protein>
    <submittedName>
        <fullName evidence="1">Uncharacterized protein</fullName>
    </submittedName>
</protein>
<evidence type="ECO:0000313" key="1">
    <source>
        <dbReference type="EMBL" id="EEH41319.2"/>
    </source>
</evidence>
<dbReference type="AlphaFoldDB" id="C1GXN1"/>
<dbReference type="KEGG" id="pbl:PAAG_03605"/>
<gene>
    <name evidence="1" type="ORF">PAAG_03605</name>
</gene>
<dbReference type="Proteomes" id="UP000002059">
    <property type="component" value="Partially assembled WGS sequence"/>
</dbReference>
<dbReference type="VEuPathDB" id="FungiDB:PAAG_03605"/>
<dbReference type="HOGENOM" id="CLU_1960249_0_0_1"/>
<reference evidence="1 2" key="1">
    <citation type="journal article" date="2011" name="PLoS Genet.">
        <title>Comparative genomic analysis of human fungal pathogens causing paracoccidioidomycosis.</title>
        <authorList>
            <person name="Desjardins C.A."/>
            <person name="Champion M.D."/>
            <person name="Holder J.W."/>
            <person name="Muszewska A."/>
            <person name="Goldberg J."/>
            <person name="Bailao A.M."/>
            <person name="Brigido M.M."/>
            <person name="Ferreira M.E."/>
            <person name="Garcia A.M."/>
            <person name="Grynberg M."/>
            <person name="Gujja S."/>
            <person name="Heiman D.I."/>
            <person name="Henn M.R."/>
            <person name="Kodira C.D."/>
            <person name="Leon-Narvaez H."/>
            <person name="Longo L.V."/>
            <person name="Ma L.J."/>
            <person name="Malavazi I."/>
            <person name="Matsuo A.L."/>
            <person name="Morais F.V."/>
            <person name="Pereira M."/>
            <person name="Rodriguez-Brito S."/>
            <person name="Sakthikumar S."/>
            <person name="Salem-Izacc S.M."/>
            <person name="Sykes S.M."/>
            <person name="Teixeira M.M."/>
            <person name="Vallejo M.C."/>
            <person name="Walter M.E."/>
            <person name="Yandava C."/>
            <person name="Young S."/>
            <person name="Zeng Q."/>
            <person name="Zucker J."/>
            <person name="Felipe M.S."/>
            <person name="Goldman G.H."/>
            <person name="Haas B.J."/>
            <person name="McEwen J.G."/>
            <person name="Nino-Vega G."/>
            <person name="Puccia R."/>
            <person name="San-Blas G."/>
            <person name="Soares C.M."/>
            <person name="Birren B.W."/>
            <person name="Cuomo C.A."/>
        </authorList>
    </citation>
    <scope>NUCLEOTIDE SEQUENCE [LARGE SCALE GENOMIC DNA]</scope>
    <source>
        <strain evidence="2">ATCC MYA-826 / Pb01</strain>
    </source>
</reference>
<sequence length="128" mass="14168">MVFLGPTGHPTLRISDLNCPWVLPLVAASNVESVASRYTREGIPTSVPMSCPEIASGSHEHPNIHGEAVIIKVQLTFGILRVRGRNTIQIGTWYLERSRLQLRIQTSVFKGSKPLARESSQLQMGKHI</sequence>
<keyword evidence="2" id="KW-1185">Reference proteome</keyword>
<name>C1GXN1_PARBA</name>